<organism evidence="1 2">
    <name type="scientific">Ktedonosporobacter rubrisoli</name>
    <dbReference type="NCBI Taxonomy" id="2509675"/>
    <lineage>
        <taxon>Bacteria</taxon>
        <taxon>Bacillati</taxon>
        <taxon>Chloroflexota</taxon>
        <taxon>Ktedonobacteria</taxon>
        <taxon>Ktedonobacterales</taxon>
        <taxon>Ktedonosporobacteraceae</taxon>
        <taxon>Ktedonosporobacter</taxon>
    </lineage>
</organism>
<accession>A0A4P6JMD8</accession>
<dbReference type="AlphaFoldDB" id="A0A4P6JMD8"/>
<name>A0A4P6JMD8_KTERU</name>
<sequence>MDNTQTHEQVVMLDALNAAMHLANITSSDLLFRRAHELFCLCLTSLQRQDTPVIYSEEQDSYIFSAEIVARERQLYQEETQMNS</sequence>
<dbReference type="EMBL" id="CP035758">
    <property type="protein sequence ID" value="QBD76419.1"/>
    <property type="molecule type" value="Genomic_DNA"/>
</dbReference>
<dbReference type="KEGG" id="kbs:EPA93_10520"/>
<gene>
    <name evidence="1" type="ORF">EPA93_10520</name>
</gene>
<evidence type="ECO:0000313" key="2">
    <source>
        <dbReference type="Proteomes" id="UP000290365"/>
    </source>
</evidence>
<proteinExistence type="predicted"/>
<protein>
    <submittedName>
        <fullName evidence="1">Uncharacterized protein</fullName>
    </submittedName>
</protein>
<keyword evidence="2" id="KW-1185">Reference proteome</keyword>
<evidence type="ECO:0000313" key="1">
    <source>
        <dbReference type="EMBL" id="QBD76419.1"/>
    </source>
</evidence>
<reference evidence="1 2" key="1">
    <citation type="submission" date="2019-01" db="EMBL/GenBank/DDBJ databases">
        <title>Ktedonosporobacter rubrisoli SCAWS-G2.</title>
        <authorList>
            <person name="Huang Y."/>
            <person name="Yan B."/>
        </authorList>
    </citation>
    <scope>NUCLEOTIDE SEQUENCE [LARGE SCALE GENOMIC DNA]</scope>
    <source>
        <strain evidence="1 2">SCAWS-G2</strain>
    </source>
</reference>
<dbReference type="RefSeq" id="WP_129887186.1">
    <property type="nucleotide sequence ID" value="NZ_CP035758.1"/>
</dbReference>
<dbReference type="Proteomes" id="UP000290365">
    <property type="component" value="Chromosome"/>
</dbReference>